<evidence type="ECO:0000259" key="10">
    <source>
        <dbReference type="Pfam" id="PF13515"/>
    </source>
</evidence>
<gene>
    <name evidence="11" type="primary">yccS</name>
    <name evidence="11" type="ORF">NCTC7807_03191</name>
</gene>
<evidence type="ECO:0000256" key="8">
    <source>
        <dbReference type="SAM" id="Phobius"/>
    </source>
</evidence>
<keyword evidence="3 8" id="KW-0812">Transmembrane</keyword>
<feature type="transmembrane region" description="Helical" evidence="8">
    <location>
        <begin position="522"/>
        <end position="539"/>
    </location>
</feature>
<evidence type="ECO:0000256" key="1">
    <source>
        <dbReference type="ARBA" id="ARBA00004651"/>
    </source>
</evidence>
<evidence type="ECO:0000256" key="3">
    <source>
        <dbReference type="ARBA" id="ARBA00022692"/>
    </source>
</evidence>
<feature type="compositionally biased region" description="Low complexity" evidence="7">
    <location>
        <begin position="332"/>
        <end position="345"/>
    </location>
</feature>
<protein>
    <submittedName>
        <fullName evidence="11">Fusaric acid resistance protein</fullName>
    </submittedName>
</protein>
<dbReference type="AlphaFoldDB" id="A0A380NZE3"/>
<keyword evidence="5 8" id="KW-0472">Membrane</keyword>
<feature type="domain" description="Integral membrane protein YccS N-terminal" evidence="9">
    <location>
        <begin position="85"/>
        <end position="189"/>
    </location>
</feature>
<evidence type="ECO:0000313" key="11">
    <source>
        <dbReference type="EMBL" id="SUP57469.1"/>
    </source>
</evidence>
<evidence type="ECO:0000256" key="6">
    <source>
        <dbReference type="ARBA" id="ARBA00043993"/>
    </source>
</evidence>
<dbReference type="GO" id="GO:0005886">
    <property type="term" value="C:plasma membrane"/>
    <property type="evidence" value="ECO:0007669"/>
    <property type="project" value="UniProtKB-SubCell"/>
</dbReference>
<dbReference type="Proteomes" id="UP000254150">
    <property type="component" value="Unassembled WGS sequence"/>
</dbReference>
<keyword evidence="4 8" id="KW-1133">Transmembrane helix</keyword>
<feature type="transmembrane region" description="Helical" evidence="8">
    <location>
        <begin position="551"/>
        <end position="571"/>
    </location>
</feature>
<feature type="transmembrane region" description="Helical" evidence="8">
    <location>
        <begin position="123"/>
        <end position="143"/>
    </location>
</feature>
<dbReference type="InterPro" id="IPR049453">
    <property type="entry name" value="Memb_transporter_dom"/>
</dbReference>
<evidence type="ECO:0000256" key="4">
    <source>
        <dbReference type="ARBA" id="ARBA00022989"/>
    </source>
</evidence>
<name>A0A380NZE3_STRGR</name>
<feature type="region of interest" description="Disordered" evidence="7">
    <location>
        <begin position="326"/>
        <end position="396"/>
    </location>
</feature>
<dbReference type="PANTHER" id="PTHR30509:SF9">
    <property type="entry name" value="MULTIDRUG RESISTANCE PROTEIN MDTO"/>
    <property type="match status" value="1"/>
</dbReference>
<evidence type="ECO:0000313" key="12">
    <source>
        <dbReference type="Proteomes" id="UP000254150"/>
    </source>
</evidence>
<comment type="subcellular location">
    <subcellularLocation>
        <location evidence="1">Cell membrane</location>
        <topology evidence="1">Multi-pass membrane protein</topology>
    </subcellularLocation>
</comment>
<feature type="transmembrane region" description="Helical" evidence="8">
    <location>
        <begin position="75"/>
        <end position="92"/>
    </location>
</feature>
<dbReference type="RefSeq" id="WP_115068798.1">
    <property type="nucleotide sequence ID" value="NZ_UHID01000006.1"/>
</dbReference>
<accession>A0A380NZE3</accession>
<evidence type="ECO:0000256" key="7">
    <source>
        <dbReference type="SAM" id="MobiDB-lite"/>
    </source>
</evidence>
<dbReference type="EMBL" id="UHID01000006">
    <property type="protein sequence ID" value="SUP57469.1"/>
    <property type="molecule type" value="Genomic_DNA"/>
</dbReference>
<evidence type="ECO:0000256" key="5">
    <source>
        <dbReference type="ARBA" id="ARBA00023136"/>
    </source>
</evidence>
<feature type="transmembrane region" description="Helical" evidence="8">
    <location>
        <begin position="98"/>
        <end position="116"/>
    </location>
</feature>
<dbReference type="Pfam" id="PF13515">
    <property type="entry name" value="FUSC_2"/>
    <property type="match status" value="1"/>
</dbReference>
<feature type="compositionally biased region" description="Pro residues" evidence="7">
    <location>
        <begin position="381"/>
        <end position="396"/>
    </location>
</feature>
<evidence type="ECO:0000259" key="9">
    <source>
        <dbReference type="Pfam" id="PF12805"/>
    </source>
</evidence>
<reference evidence="11 12" key="1">
    <citation type="submission" date="2018-06" db="EMBL/GenBank/DDBJ databases">
        <authorList>
            <consortium name="Pathogen Informatics"/>
            <person name="Doyle S."/>
        </authorList>
    </citation>
    <scope>NUCLEOTIDE SEQUENCE [LARGE SCALE GENOMIC DNA]</scope>
    <source>
        <strain evidence="11 12">NCTC7807</strain>
    </source>
</reference>
<feature type="compositionally biased region" description="Low complexity" evidence="7">
    <location>
        <begin position="353"/>
        <end position="380"/>
    </location>
</feature>
<organism evidence="11 12">
    <name type="scientific">Streptomyces griseus</name>
    <dbReference type="NCBI Taxonomy" id="1911"/>
    <lineage>
        <taxon>Bacteria</taxon>
        <taxon>Bacillati</taxon>
        <taxon>Actinomycetota</taxon>
        <taxon>Actinomycetes</taxon>
        <taxon>Kitasatosporales</taxon>
        <taxon>Streptomycetaceae</taxon>
        <taxon>Streptomyces</taxon>
    </lineage>
</organism>
<sequence length="767" mass="80802">MSWLSALGHTARAAFVVERRRLEPLGALRGAAGLAFVIGVSLWLFSPAVAASSAFGAYQAAIATYQRSWRPRPQLALVSGATLGISTFLGYLSASHLVLFLALLAAWAFLSGLSWAAGPTVGVMASSNVAIMLITITLPGSVAEAAEHAAMSLFGGLVQAALLVLFPFRRWRPHRDALADALAAEADYARRLRHDPHADFDPEPLMAAREAAQLTPREHRRRPAELSGARGLAERIRPVLASLADPALGAPAEGIERDRVRELLAAAAAVLDAAARAVRRGTPLSLDAPSVATLRTPDTGDVLTGPVRRAALRLKALLGDVIETADPAGRSTTAPDAHPQAAARADAVRAEATRATLARTQEPGAAGEPPAPGAHAAPSGPDAPPRPVAPAEPPVAAPVMHRPGLVGLVPVVARSMREELRGDSAVLRHAVRVTAVALLGYLIGTLLPFGHGYWAPLAAVMVMRPDFSRTYSRAVARFGGTLLGVFAATGVLQLTEPSVRVSALLAVACAALMYLLMRTGYAVSQFFVSAYVVLLLGMGGEEWTQTVPERVVLTLIGGLLAMASYAVFPAWETPRLRTRLADWLAAAGRYAAEVVERYATPAGPDDTRVRQALLEARAAHTAWQEALARAAHEPVRSRGLSRTSADDAEEAIGAFSRAAMLMEAHLPERGAAPVPGAQRLAQALRTTTEQGARELRDRRVPQWDEVRAALAAWDGEGVPDRVVRRGAGMLLAALEQVSEAVEESPPFAESRAGRPAADGPPTSATGS</sequence>
<feature type="transmembrane region" description="Helical" evidence="8">
    <location>
        <begin position="430"/>
        <end position="454"/>
    </location>
</feature>
<feature type="transmembrane region" description="Helical" evidence="8">
    <location>
        <begin position="149"/>
        <end position="168"/>
    </location>
</feature>
<proteinExistence type="inferred from homology"/>
<feature type="transmembrane region" description="Helical" evidence="8">
    <location>
        <begin position="474"/>
        <end position="492"/>
    </location>
</feature>
<feature type="region of interest" description="Disordered" evidence="7">
    <location>
        <begin position="739"/>
        <end position="767"/>
    </location>
</feature>
<dbReference type="Pfam" id="PF12805">
    <property type="entry name" value="FUSC-like"/>
    <property type="match status" value="1"/>
</dbReference>
<feature type="transmembrane region" description="Helical" evidence="8">
    <location>
        <begin position="32"/>
        <end position="55"/>
    </location>
</feature>
<feature type="transmembrane region" description="Helical" evidence="8">
    <location>
        <begin position="499"/>
        <end position="516"/>
    </location>
</feature>
<dbReference type="PANTHER" id="PTHR30509">
    <property type="entry name" value="P-HYDROXYBENZOIC ACID EFFLUX PUMP SUBUNIT-RELATED"/>
    <property type="match status" value="1"/>
</dbReference>
<feature type="domain" description="Integral membrane bound transporter" evidence="10">
    <location>
        <begin position="440"/>
        <end position="562"/>
    </location>
</feature>
<evidence type="ECO:0000256" key="2">
    <source>
        <dbReference type="ARBA" id="ARBA00022475"/>
    </source>
</evidence>
<dbReference type="InterPro" id="IPR032692">
    <property type="entry name" value="YccS_N"/>
</dbReference>
<keyword evidence="2" id="KW-1003">Cell membrane</keyword>
<comment type="similarity">
    <text evidence="6">Belongs to the YccS/YhfK family.</text>
</comment>